<reference evidence="1" key="1">
    <citation type="submission" date="2022-04" db="EMBL/GenBank/DDBJ databases">
        <title>Genome of the entomopathogenic fungus Entomophthora muscae.</title>
        <authorList>
            <person name="Elya C."/>
            <person name="Lovett B.R."/>
            <person name="Lee E."/>
            <person name="Macias A.M."/>
            <person name="Hajek A.E."/>
            <person name="De Bivort B.L."/>
            <person name="Kasson M.T."/>
            <person name="De Fine Licht H.H."/>
            <person name="Stajich J.E."/>
        </authorList>
    </citation>
    <scope>NUCLEOTIDE SEQUENCE</scope>
    <source>
        <strain evidence="1">Berkeley</strain>
    </source>
</reference>
<evidence type="ECO:0000313" key="2">
    <source>
        <dbReference type="Proteomes" id="UP001165960"/>
    </source>
</evidence>
<accession>A0ACC2T4T0</accession>
<proteinExistence type="predicted"/>
<feature type="non-terminal residue" evidence="1">
    <location>
        <position position="1"/>
    </location>
</feature>
<dbReference type="Proteomes" id="UP001165960">
    <property type="component" value="Unassembled WGS sequence"/>
</dbReference>
<gene>
    <name evidence="1" type="ORF">DSO57_1017526</name>
</gene>
<keyword evidence="2" id="KW-1185">Reference proteome</keyword>
<sequence>SQQRITVNHANSKRSGPRESSRLLPILEPDERENFNKLLGDKVDAAFQSPISDSAYQPGTLTNTILQSSTTTPKKTPRQPATPSQTRRTISSSLSTRLKNLNAEEVTSTAAVIQEDQHRQFINMFLHDFWD</sequence>
<protein>
    <submittedName>
        <fullName evidence="1">Uncharacterized protein</fullName>
    </submittedName>
</protein>
<dbReference type="EMBL" id="QTSX02003624">
    <property type="protein sequence ID" value="KAJ9069552.1"/>
    <property type="molecule type" value="Genomic_DNA"/>
</dbReference>
<evidence type="ECO:0000313" key="1">
    <source>
        <dbReference type="EMBL" id="KAJ9069552.1"/>
    </source>
</evidence>
<comment type="caution">
    <text evidence="1">The sequence shown here is derived from an EMBL/GenBank/DDBJ whole genome shotgun (WGS) entry which is preliminary data.</text>
</comment>
<organism evidence="1 2">
    <name type="scientific">Entomophthora muscae</name>
    <dbReference type="NCBI Taxonomy" id="34485"/>
    <lineage>
        <taxon>Eukaryota</taxon>
        <taxon>Fungi</taxon>
        <taxon>Fungi incertae sedis</taxon>
        <taxon>Zoopagomycota</taxon>
        <taxon>Entomophthoromycotina</taxon>
        <taxon>Entomophthoromycetes</taxon>
        <taxon>Entomophthorales</taxon>
        <taxon>Entomophthoraceae</taxon>
        <taxon>Entomophthora</taxon>
    </lineage>
</organism>
<name>A0ACC2T4T0_9FUNG</name>